<keyword evidence="2" id="KW-0812">Transmembrane</keyword>
<protein>
    <submittedName>
        <fullName evidence="3">XapX domain-containing protein</fullName>
    </submittedName>
</protein>
<dbReference type="InterPro" id="IPR009872">
    <property type="entry name" value="DUF1427"/>
</dbReference>
<name>A0A162L6K2_9PROT</name>
<sequence length="96" mass="10114">MKIYVLSLGAGLLVGVIYGLLNVRSPAPPVIALLGLLGILIGEQVVPIAKRALGGEGITLSWMRQECTPHIFGDLPRQASKTEGRDDPASDPSRPA</sequence>
<dbReference type="OMA" id="RCIPHVF"/>
<dbReference type="Pfam" id="PF07235">
    <property type="entry name" value="DUF1427"/>
    <property type="match status" value="1"/>
</dbReference>
<dbReference type="InterPro" id="IPR020017">
    <property type="entry name" value="XapX_domain"/>
</dbReference>
<evidence type="ECO:0000313" key="3">
    <source>
        <dbReference type="EMBL" id="KYO53503.1"/>
    </source>
</evidence>
<evidence type="ECO:0000256" key="1">
    <source>
        <dbReference type="SAM" id="MobiDB-lite"/>
    </source>
</evidence>
<accession>A0A162L6K2</accession>
<dbReference type="AlphaFoldDB" id="A0A162L6K2"/>
<dbReference type="OrthoDB" id="4302993at2"/>
<evidence type="ECO:0000256" key="2">
    <source>
        <dbReference type="SAM" id="Phobius"/>
    </source>
</evidence>
<organism evidence="3 4">
    <name type="scientific">Tistrella mobilis</name>
    <dbReference type="NCBI Taxonomy" id="171437"/>
    <lineage>
        <taxon>Bacteria</taxon>
        <taxon>Pseudomonadati</taxon>
        <taxon>Pseudomonadota</taxon>
        <taxon>Alphaproteobacteria</taxon>
        <taxon>Geminicoccales</taxon>
        <taxon>Geminicoccaceae</taxon>
        <taxon>Tistrella</taxon>
    </lineage>
</organism>
<dbReference type="GeneID" id="97242998"/>
<comment type="caution">
    <text evidence="3">The sequence shown here is derived from an EMBL/GenBank/DDBJ whole genome shotgun (WGS) entry which is preliminary data.</text>
</comment>
<feature type="transmembrane region" description="Helical" evidence="2">
    <location>
        <begin position="29"/>
        <end position="49"/>
    </location>
</feature>
<dbReference type="RefSeq" id="WP_014747923.1">
    <property type="nucleotide sequence ID" value="NZ_CP121045.1"/>
</dbReference>
<dbReference type="NCBIfam" id="TIGR03510">
    <property type="entry name" value="XapX"/>
    <property type="match status" value="1"/>
</dbReference>
<dbReference type="Proteomes" id="UP000075787">
    <property type="component" value="Unassembled WGS sequence"/>
</dbReference>
<evidence type="ECO:0000313" key="4">
    <source>
        <dbReference type="Proteomes" id="UP000075787"/>
    </source>
</evidence>
<feature type="region of interest" description="Disordered" evidence="1">
    <location>
        <begin position="72"/>
        <end position="96"/>
    </location>
</feature>
<dbReference type="EMBL" id="LPZR01000113">
    <property type="protein sequence ID" value="KYO53503.1"/>
    <property type="molecule type" value="Genomic_DNA"/>
</dbReference>
<gene>
    <name evidence="3" type="ORF">AUP44_03940</name>
</gene>
<keyword evidence="2" id="KW-0472">Membrane</keyword>
<reference evidence="3 4" key="1">
    <citation type="submission" date="2015-12" db="EMBL/GenBank/DDBJ databases">
        <title>Genome sequence of Tistrella mobilis MCCC 1A02139.</title>
        <authorList>
            <person name="Lu L."/>
            <person name="Lai Q."/>
            <person name="Shao Z."/>
            <person name="Qian P."/>
        </authorList>
    </citation>
    <scope>NUCLEOTIDE SEQUENCE [LARGE SCALE GENOMIC DNA]</scope>
    <source>
        <strain evidence="3 4">MCCC 1A02139</strain>
    </source>
</reference>
<proteinExistence type="predicted"/>
<keyword evidence="2" id="KW-1133">Transmembrane helix</keyword>